<evidence type="ECO:0000313" key="8">
    <source>
        <dbReference type="Proteomes" id="UP000467841"/>
    </source>
</evidence>
<dbReference type="GO" id="GO:0016226">
    <property type="term" value="P:iron-sulfur cluster assembly"/>
    <property type="evidence" value="ECO:0007669"/>
    <property type="project" value="UniProtKB-ARBA"/>
</dbReference>
<evidence type="ECO:0000256" key="4">
    <source>
        <dbReference type="ARBA" id="ARBA00022640"/>
    </source>
</evidence>
<accession>A0A6D2LB42</accession>
<dbReference type="Proteomes" id="UP000467841">
    <property type="component" value="Unassembled WGS sequence"/>
</dbReference>
<keyword evidence="8" id="KW-1185">Reference proteome</keyword>
<proteinExistence type="inferred from homology"/>
<keyword evidence="3" id="KW-0150">Chloroplast</keyword>
<comment type="caution">
    <text evidence="7">The sequence shown here is derived from an EMBL/GenBank/DDBJ whole genome shotgun (WGS) entry which is preliminary data.</text>
</comment>
<protein>
    <recommendedName>
        <fullName evidence="6">Fe-S metabolism associated domain-containing protein</fullName>
    </recommendedName>
</protein>
<dbReference type="OrthoDB" id="411584at2759"/>
<evidence type="ECO:0000259" key="6">
    <source>
        <dbReference type="Pfam" id="PF02657"/>
    </source>
</evidence>
<evidence type="ECO:0000256" key="3">
    <source>
        <dbReference type="ARBA" id="ARBA00022528"/>
    </source>
</evidence>
<dbReference type="PANTHER" id="PTHR43597">
    <property type="entry name" value="SULFUR ACCEPTOR PROTEIN CSDE"/>
    <property type="match status" value="1"/>
</dbReference>
<dbReference type="GO" id="GO:0009507">
    <property type="term" value="C:chloroplast"/>
    <property type="evidence" value="ECO:0007669"/>
    <property type="project" value="UniProtKB-SubCell"/>
</dbReference>
<dbReference type="AlphaFoldDB" id="A0A6D2LB42"/>
<evidence type="ECO:0000256" key="2">
    <source>
        <dbReference type="ARBA" id="ARBA00010282"/>
    </source>
</evidence>
<comment type="similarity">
    <text evidence="2">Belongs to the SufE family.</text>
</comment>
<comment type="subcellular location">
    <subcellularLocation>
        <location evidence="1">Plastid</location>
        <location evidence="1">Chloroplast</location>
    </subcellularLocation>
</comment>
<dbReference type="PANTHER" id="PTHR43597:SF5">
    <property type="entry name" value="SUFE-LIKE PROTEIN 2, CHLOROPLASTIC"/>
    <property type="match status" value="1"/>
</dbReference>
<organism evidence="7 8">
    <name type="scientific">Microthlaspi erraticum</name>
    <dbReference type="NCBI Taxonomy" id="1685480"/>
    <lineage>
        <taxon>Eukaryota</taxon>
        <taxon>Viridiplantae</taxon>
        <taxon>Streptophyta</taxon>
        <taxon>Embryophyta</taxon>
        <taxon>Tracheophyta</taxon>
        <taxon>Spermatophyta</taxon>
        <taxon>Magnoliopsida</taxon>
        <taxon>eudicotyledons</taxon>
        <taxon>Gunneridae</taxon>
        <taxon>Pentapetalae</taxon>
        <taxon>rosids</taxon>
        <taxon>malvids</taxon>
        <taxon>Brassicales</taxon>
        <taxon>Brassicaceae</taxon>
        <taxon>Coluteocarpeae</taxon>
        <taxon>Microthlaspi</taxon>
    </lineage>
</organism>
<feature type="domain" description="Fe-S metabolism associated" evidence="6">
    <location>
        <begin position="92"/>
        <end position="212"/>
    </location>
</feature>
<dbReference type="SUPFAM" id="SSF82649">
    <property type="entry name" value="SufE/NifU"/>
    <property type="match status" value="1"/>
</dbReference>
<evidence type="ECO:0000313" key="7">
    <source>
        <dbReference type="EMBL" id="CAA7058302.1"/>
    </source>
</evidence>
<gene>
    <name evidence="7" type="ORF">MERR_LOCUS45538</name>
</gene>
<name>A0A6D2LB42_9BRAS</name>
<dbReference type="GO" id="GO:0008047">
    <property type="term" value="F:enzyme activator activity"/>
    <property type="evidence" value="ECO:0007669"/>
    <property type="project" value="UniProtKB-ARBA"/>
</dbReference>
<dbReference type="FunFam" id="3.90.1010.10:FF:000010">
    <property type="entry name" value="Quinolinate synthase, chloroplastic"/>
    <property type="match status" value="1"/>
</dbReference>
<feature type="region of interest" description="Disordered" evidence="5">
    <location>
        <begin position="25"/>
        <end position="64"/>
    </location>
</feature>
<sequence>MNTSSSLKPFASPPLISTLKSFPNSKFSPKLPKCSPKPIRCMRDSNNNHNFGSKPKPNPNPTSHEFSVSFATLSIEAPLGTTTSDKLRLLVSEFRSLTEPIDRVKRLLNYASTLAPLDESARVPANRVNGCTTQVWLEIKKDELGRMRFRADSDSEISKGFCSCLIWILDGAKPEEVMGVRSEDLTEMNVGVHGKAQSRVNTWHNVLMSMQKRTMAFLDDADVAHREGDISPPPHQRQQNLLFEYVNGSYMESSASKVSDYSISLLPLYYDFTI</sequence>
<evidence type="ECO:0000256" key="1">
    <source>
        <dbReference type="ARBA" id="ARBA00004229"/>
    </source>
</evidence>
<dbReference type="Pfam" id="PF02657">
    <property type="entry name" value="SufE"/>
    <property type="match status" value="1"/>
</dbReference>
<reference evidence="7" key="1">
    <citation type="submission" date="2020-01" db="EMBL/GenBank/DDBJ databases">
        <authorList>
            <person name="Mishra B."/>
        </authorList>
    </citation>
    <scope>NUCLEOTIDE SEQUENCE [LARGE SCALE GENOMIC DNA]</scope>
</reference>
<dbReference type="EMBL" id="CACVBM020001718">
    <property type="protein sequence ID" value="CAA7058302.1"/>
    <property type="molecule type" value="Genomic_DNA"/>
</dbReference>
<dbReference type="Gene3D" id="3.90.1010.10">
    <property type="match status" value="1"/>
</dbReference>
<keyword evidence="4" id="KW-0934">Plastid</keyword>
<dbReference type="InterPro" id="IPR003808">
    <property type="entry name" value="Fe-S_metab-assoc_dom"/>
</dbReference>
<evidence type="ECO:0000256" key="5">
    <source>
        <dbReference type="SAM" id="MobiDB-lite"/>
    </source>
</evidence>
<dbReference type="GO" id="GO:0051176">
    <property type="term" value="P:positive regulation of sulfur metabolic process"/>
    <property type="evidence" value="ECO:0007669"/>
    <property type="project" value="UniProtKB-ARBA"/>
</dbReference>